<proteinExistence type="predicted"/>
<protein>
    <recommendedName>
        <fullName evidence="4">YacP-like NYN domain protein</fullName>
    </recommendedName>
</protein>
<dbReference type="KEGG" id="sng:SNE_A23150"/>
<evidence type="ECO:0008006" key="4">
    <source>
        <dbReference type="Google" id="ProtNLM"/>
    </source>
</evidence>
<evidence type="ECO:0000313" key="2">
    <source>
        <dbReference type="EMBL" id="CCB90192.1"/>
    </source>
</evidence>
<accession>F8L4E1</accession>
<dbReference type="eggNOG" id="COG3688">
    <property type="taxonomic scope" value="Bacteria"/>
</dbReference>
<dbReference type="STRING" id="331113.SNE_A23150"/>
<name>F8L4E1_SIMNZ</name>
<reference key="1">
    <citation type="journal article" date="2011" name="Mol. Biol. Evol.">
        <title>Unity in variety -- the pan-genome of the Chlamydiae.</title>
        <authorList>
            <person name="Collingro A."/>
            <person name="Tischler P."/>
            <person name="Weinmaier T."/>
            <person name="Penz T."/>
            <person name="Heinz E."/>
            <person name="Brunham R.C."/>
            <person name="Read T.D."/>
            <person name="Bavoil P.M."/>
            <person name="Sachse K."/>
            <person name="Kahane S."/>
            <person name="Friedman M.G."/>
            <person name="Rattei T."/>
            <person name="Myers G.S.A."/>
            <person name="Horn M."/>
        </authorList>
    </citation>
    <scope>NUCLEOTIDE SEQUENCE</scope>
    <source>
        <strain>Z</strain>
    </source>
</reference>
<feature type="region of interest" description="Disordered" evidence="1">
    <location>
        <begin position="129"/>
        <end position="164"/>
    </location>
</feature>
<dbReference type="AlphaFoldDB" id="F8L4E1"/>
<dbReference type="EMBL" id="FR872582">
    <property type="protein sequence ID" value="CCB90192.1"/>
    <property type="molecule type" value="Genomic_DNA"/>
</dbReference>
<dbReference type="Pfam" id="PF05991">
    <property type="entry name" value="NYN_YacP"/>
    <property type="match status" value="1"/>
</dbReference>
<dbReference type="Proteomes" id="UP000000496">
    <property type="component" value="Chromosome gsn.131"/>
</dbReference>
<dbReference type="RefSeq" id="WP_013944657.1">
    <property type="nucleotide sequence ID" value="NC_015713.1"/>
</dbReference>
<gene>
    <name evidence="2" type="ordered locus">SNE_A23150</name>
</gene>
<dbReference type="HOGENOM" id="CLU_1617915_0_0_0"/>
<dbReference type="OrthoDB" id="22078at2"/>
<keyword evidence="3" id="KW-1185">Reference proteome</keyword>
<evidence type="ECO:0000313" key="3">
    <source>
        <dbReference type="Proteomes" id="UP000000496"/>
    </source>
</evidence>
<evidence type="ECO:0000256" key="1">
    <source>
        <dbReference type="SAM" id="MobiDB-lite"/>
    </source>
</evidence>
<feature type="compositionally biased region" description="Basic and acidic residues" evidence="1">
    <location>
        <begin position="133"/>
        <end position="164"/>
    </location>
</feature>
<sequence>MNYVIDGYNLFFHIEDEANPLEKKRDLFIAALHDALAELQLHATLIFDSHQSHAAVFPTKKDLVALEIIFSPEGLSADEYILERLRAEKKPQLQIIVTSDRELIRHAKHLGAKIKTIESFFEMIARRHAKKSQKGEEKMQRESSHHFDRLHEAFEKKLREESSD</sequence>
<reference evidence="2 3" key="2">
    <citation type="journal article" date="2011" name="Mol. Biol. Evol.">
        <title>Unity in variety--the pan-genome of the Chlamydiae.</title>
        <authorList>
            <person name="Collingro A."/>
            <person name="Tischler P."/>
            <person name="Weinmaier T."/>
            <person name="Penz T."/>
            <person name="Heinz E."/>
            <person name="Brunham R.C."/>
            <person name="Read T.D."/>
            <person name="Bavoil P.M."/>
            <person name="Sachse K."/>
            <person name="Kahane S."/>
            <person name="Friedman M.G."/>
            <person name="Rattei T."/>
            <person name="Myers G.S."/>
            <person name="Horn M."/>
        </authorList>
    </citation>
    <scope>NUCLEOTIDE SEQUENCE [LARGE SCALE GENOMIC DNA]</scope>
    <source>
        <strain evidence="3">ATCC VR-1471 / Z</strain>
    </source>
</reference>
<dbReference type="InterPro" id="IPR010298">
    <property type="entry name" value="YacP-like"/>
</dbReference>
<organism evidence="2 3">
    <name type="scientific">Simkania negevensis (strain ATCC VR-1471 / DSM 27360 / Z)</name>
    <dbReference type="NCBI Taxonomy" id="331113"/>
    <lineage>
        <taxon>Bacteria</taxon>
        <taxon>Pseudomonadati</taxon>
        <taxon>Chlamydiota</taxon>
        <taxon>Chlamydiia</taxon>
        <taxon>Parachlamydiales</taxon>
        <taxon>Simkaniaceae</taxon>
        <taxon>Simkania</taxon>
    </lineage>
</organism>